<reference evidence="1 2" key="1">
    <citation type="submission" date="2019-01" db="EMBL/GenBank/DDBJ databases">
        <authorList>
            <person name="Chen W.-M."/>
        </authorList>
    </citation>
    <scope>NUCLEOTIDE SEQUENCE [LARGE SCALE GENOMIC DNA]</scope>
    <source>
        <strain evidence="1 2">CCP-6</strain>
    </source>
</reference>
<dbReference type="EMBL" id="SACL01000006">
    <property type="protein sequence ID" value="RVT95252.1"/>
    <property type="molecule type" value="Genomic_DNA"/>
</dbReference>
<evidence type="ECO:0000313" key="1">
    <source>
        <dbReference type="EMBL" id="RVT95252.1"/>
    </source>
</evidence>
<comment type="caution">
    <text evidence="1">The sequence shown here is derived from an EMBL/GenBank/DDBJ whole genome shotgun (WGS) entry which is preliminary data.</text>
</comment>
<sequence length="134" mass="14909">MARKELTYVVEAEGRDKGKHFFIREMSASQAEEWAMRALMALAKAGVEMPDEFANAGLAGIAAGGFQAMGRMHFSDLKPLLDEMMACVQFIPDPSKPMVKRPLIEDDIEEPFTRLRLRKEVFELITGFSLAAAA</sequence>
<dbReference type="Proteomes" id="UP000282957">
    <property type="component" value="Unassembled WGS sequence"/>
</dbReference>
<organism evidence="1 2">
    <name type="scientific">Rhodovarius crocodyli</name>
    <dbReference type="NCBI Taxonomy" id="1979269"/>
    <lineage>
        <taxon>Bacteria</taxon>
        <taxon>Pseudomonadati</taxon>
        <taxon>Pseudomonadota</taxon>
        <taxon>Alphaproteobacteria</taxon>
        <taxon>Acetobacterales</taxon>
        <taxon>Roseomonadaceae</taxon>
        <taxon>Rhodovarius</taxon>
    </lineage>
</organism>
<dbReference type="OrthoDB" id="7281890at2"/>
<evidence type="ECO:0000313" key="2">
    <source>
        <dbReference type="Proteomes" id="UP000282957"/>
    </source>
</evidence>
<dbReference type="AlphaFoldDB" id="A0A437MC86"/>
<dbReference type="RefSeq" id="WP_127788740.1">
    <property type="nucleotide sequence ID" value="NZ_SACL01000006.1"/>
</dbReference>
<protein>
    <submittedName>
        <fullName evidence="1">Uncharacterized protein</fullName>
    </submittedName>
</protein>
<keyword evidence="2" id="KW-1185">Reference proteome</keyword>
<gene>
    <name evidence="1" type="ORF">EOD42_16845</name>
</gene>
<name>A0A437MC86_9PROT</name>
<accession>A0A437MC86</accession>
<proteinExistence type="predicted"/>